<reference evidence="5 6" key="1">
    <citation type="journal article" date="2015" name="Nature">
        <title>rRNA introns, odd ribosomes, and small enigmatic genomes across a large radiation of phyla.</title>
        <authorList>
            <person name="Brown C.T."/>
            <person name="Hug L.A."/>
            <person name="Thomas B.C."/>
            <person name="Sharon I."/>
            <person name="Castelle C.J."/>
            <person name="Singh A."/>
            <person name="Wilkins M.J."/>
            <person name="Williams K.H."/>
            <person name="Banfield J.F."/>
        </authorList>
    </citation>
    <scope>NUCLEOTIDE SEQUENCE [LARGE SCALE GENOMIC DNA]</scope>
</reference>
<evidence type="ECO:0000256" key="1">
    <source>
        <dbReference type="ARBA" id="ARBA00022723"/>
    </source>
</evidence>
<organism evidence="5 6">
    <name type="scientific">Candidatus Gottesmanbacteria bacterium GW2011_GWA2_47_9</name>
    <dbReference type="NCBI Taxonomy" id="1618445"/>
    <lineage>
        <taxon>Bacteria</taxon>
        <taxon>Candidatus Gottesmaniibacteriota</taxon>
    </lineage>
</organism>
<dbReference type="EMBL" id="LCOY01000062">
    <property type="protein sequence ID" value="KKU86111.1"/>
    <property type="molecule type" value="Genomic_DNA"/>
</dbReference>
<dbReference type="InterPro" id="IPR036977">
    <property type="entry name" value="DNA_primase_Znf_CHC2"/>
</dbReference>
<dbReference type="Gene3D" id="3.90.580.10">
    <property type="entry name" value="Zinc finger, CHC2-type domain"/>
    <property type="match status" value="1"/>
</dbReference>
<gene>
    <name evidence="5" type="ORF">UY16_C0062G0010</name>
</gene>
<dbReference type="Pfam" id="PF01807">
    <property type="entry name" value="Zn_ribbon_DnaG"/>
    <property type="match status" value="1"/>
</dbReference>
<dbReference type="Proteomes" id="UP000034739">
    <property type="component" value="Unassembled WGS sequence"/>
</dbReference>
<evidence type="ECO:0000313" key="5">
    <source>
        <dbReference type="EMBL" id="KKU86111.1"/>
    </source>
</evidence>
<dbReference type="GO" id="GO:0008270">
    <property type="term" value="F:zinc ion binding"/>
    <property type="evidence" value="ECO:0007669"/>
    <property type="project" value="UniProtKB-KW"/>
</dbReference>
<evidence type="ECO:0000256" key="3">
    <source>
        <dbReference type="ARBA" id="ARBA00022833"/>
    </source>
</evidence>
<dbReference type="InterPro" id="IPR002694">
    <property type="entry name" value="Znf_CHC2"/>
</dbReference>
<feature type="domain" description="Zinc finger CHC2-type" evidence="4">
    <location>
        <begin position="3"/>
        <end position="42"/>
    </location>
</feature>
<feature type="non-terminal residue" evidence="5">
    <location>
        <position position="42"/>
    </location>
</feature>
<dbReference type="AlphaFoldDB" id="A0A0G1TWC2"/>
<keyword evidence="2" id="KW-0863">Zinc-finger</keyword>
<proteinExistence type="predicted"/>
<evidence type="ECO:0000259" key="4">
    <source>
        <dbReference type="Pfam" id="PF01807"/>
    </source>
</evidence>
<dbReference type="InterPro" id="IPR050219">
    <property type="entry name" value="DnaG_primase"/>
</dbReference>
<keyword evidence="3" id="KW-0862">Zinc</keyword>
<sequence>MNDQVQEIKEKLNIVDVISGYLRLQKAGVNYRALCPFHNEKT</sequence>
<dbReference type="GO" id="GO:0005737">
    <property type="term" value="C:cytoplasm"/>
    <property type="evidence" value="ECO:0007669"/>
    <property type="project" value="TreeGrafter"/>
</dbReference>
<dbReference type="GO" id="GO:0003677">
    <property type="term" value="F:DNA binding"/>
    <property type="evidence" value="ECO:0007669"/>
    <property type="project" value="InterPro"/>
</dbReference>
<dbReference type="GO" id="GO:0006269">
    <property type="term" value="P:DNA replication, synthesis of primer"/>
    <property type="evidence" value="ECO:0007669"/>
    <property type="project" value="TreeGrafter"/>
</dbReference>
<dbReference type="PANTHER" id="PTHR30313">
    <property type="entry name" value="DNA PRIMASE"/>
    <property type="match status" value="1"/>
</dbReference>
<protein>
    <submittedName>
        <fullName evidence="5">Primase protein</fullName>
    </submittedName>
</protein>
<keyword evidence="1" id="KW-0479">Metal-binding</keyword>
<evidence type="ECO:0000256" key="2">
    <source>
        <dbReference type="ARBA" id="ARBA00022771"/>
    </source>
</evidence>
<name>A0A0G1TWC2_9BACT</name>
<dbReference type="GO" id="GO:0003899">
    <property type="term" value="F:DNA-directed RNA polymerase activity"/>
    <property type="evidence" value="ECO:0007669"/>
    <property type="project" value="InterPro"/>
</dbReference>
<dbReference type="SUPFAM" id="SSF57783">
    <property type="entry name" value="Zinc beta-ribbon"/>
    <property type="match status" value="1"/>
</dbReference>
<dbReference type="PANTHER" id="PTHR30313:SF2">
    <property type="entry name" value="DNA PRIMASE"/>
    <property type="match status" value="1"/>
</dbReference>
<evidence type="ECO:0000313" key="6">
    <source>
        <dbReference type="Proteomes" id="UP000034739"/>
    </source>
</evidence>
<comment type="caution">
    <text evidence="5">The sequence shown here is derived from an EMBL/GenBank/DDBJ whole genome shotgun (WGS) entry which is preliminary data.</text>
</comment>
<accession>A0A0G1TWC2</accession>